<name>A0A6A5SLK3_9PLEO</name>
<keyword evidence="1" id="KW-0862">Zinc</keyword>
<dbReference type="GO" id="GO:0008270">
    <property type="term" value="F:zinc ion binding"/>
    <property type="evidence" value="ECO:0007669"/>
    <property type="project" value="UniProtKB-KW"/>
</dbReference>
<dbReference type="InterPro" id="IPR036236">
    <property type="entry name" value="Znf_C2H2_sf"/>
</dbReference>
<evidence type="ECO:0000259" key="3">
    <source>
        <dbReference type="PROSITE" id="PS50157"/>
    </source>
</evidence>
<evidence type="ECO:0000313" key="5">
    <source>
        <dbReference type="Proteomes" id="UP000800038"/>
    </source>
</evidence>
<proteinExistence type="predicted"/>
<dbReference type="SUPFAM" id="SSF57667">
    <property type="entry name" value="beta-beta-alpha zinc fingers"/>
    <property type="match status" value="1"/>
</dbReference>
<protein>
    <recommendedName>
        <fullName evidence="3">C2H2-type domain-containing protein</fullName>
    </recommendedName>
</protein>
<feature type="domain" description="C2H2-type" evidence="3">
    <location>
        <begin position="6"/>
        <end position="35"/>
    </location>
</feature>
<keyword evidence="5" id="KW-1185">Reference proteome</keyword>
<reference evidence="4" key="1">
    <citation type="journal article" date="2020" name="Stud. Mycol.">
        <title>101 Dothideomycetes genomes: a test case for predicting lifestyles and emergence of pathogens.</title>
        <authorList>
            <person name="Haridas S."/>
            <person name="Albert R."/>
            <person name="Binder M."/>
            <person name="Bloem J."/>
            <person name="Labutti K."/>
            <person name="Salamov A."/>
            <person name="Andreopoulos B."/>
            <person name="Baker S."/>
            <person name="Barry K."/>
            <person name="Bills G."/>
            <person name="Bluhm B."/>
            <person name="Cannon C."/>
            <person name="Castanera R."/>
            <person name="Culley D."/>
            <person name="Daum C."/>
            <person name="Ezra D."/>
            <person name="Gonzalez J."/>
            <person name="Henrissat B."/>
            <person name="Kuo A."/>
            <person name="Liang C."/>
            <person name="Lipzen A."/>
            <person name="Lutzoni F."/>
            <person name="Magnuson J."/>
            <person name="Mondo S."/>
            <person name="Nolan M."/>
            <person name="Ohm R."/>
            <person name="Pangilinan J."/>
            <person name="Park H.-J."/>
            <person name="Ramirez L."/>
            <person name="Alfaro M."/>
            <person name="Sun H."/>
            <person name="Tritt A."/>
            <person name="Yoshinaga Y."/>
            <person name="Zwiers L.-H."/>
            <person name="Turgeon B."/>
            <person name="Goodwin S."/>
            <person name="Spatafora J."/>
            <person name="Crous P."/>
            <person name="Grigoriev I."/>
        </authorList>
    </citation>
    <scope>NUCLEOTIDE SEQUENCE</scope>
    <source>
        <strain evidence="4">CBS 161.51</strain>
    </source>
</reference>
<evidence type="ECO:0000256" key="2">
    <source>
        <dbReference type="SAM" id="MobiDB-lite"/>
    </source>
</evidence>
<dbReference type="InterPro" id="IPR013087">
    <property type="entry name" value="Znf_C2H2_type"/>
</dbReference>
<dbReference type="EMBL" id="ML976065">
    <property type="protein sequence ID" value="KAF1940319.1"/>
    <property type="molecule type" value="Genomic_DNA"/>
</dbReference>
<keyword evidence="1" id="KW-0863">Zinc-finger</keyword>
<gene>
    <name evidence="4" type="ORF">EJ02DRAFT_232090</name>
</gene>
<dbReference type="Proteomes" id="UP000800038">
    <property type="component" value="Unassembled WGS sequence"/>
</dbReference>
<keyword evidence="1" id="KW-0479">Metal-binding</keyword>
<dbReference type="Pfam" id="PF00096">
    <property type="entry name" value="zf-C2H2"/>
    <property type="match status" value="1"/>
</dbReference>
<dbReference type="Gene3D" id="3.30.160.60">
    <property type="entry name" value="Classic Zinc Finger"/>
    <property type="match status" value="2"/>
</dbReference>
<sequence length="99" mass="11163">MPSPKSTCNACGRTFKHPKDLKRHQGQRGSTSSCPALRTQSSQLKPFACSCDERSYTQKDSLQRHMDRENVKEGGLRHKCKNCQHCRCRCPVSTPIPTS</sequence>
<accession>A0A6A5SLK3</accession>
<dbReference type="AlphaFoldDB" id="A0A6A5SLK3"/>
<organism evidence="4 5">
    <name type="scientific">Clathrospora elynae</name>
    <dbReference type="NCBI Taxonomy" id="706981"/>
    <lineage>
        <taxon>Eukaryota</taxon>
        <taxon>Fungi</taxon>
        <taxon>Dikarya</taxon>
        <taxon>Ascomycota</taxon>
        <taxon>Pezizomycotina</taxon>
        <taxon>Dothideomycetes</taxon>
        <taxon>Pleosporomycetidae</taxon>
        <taxon>Pleosporales</taxon>
        <taxon>Diademaceae</taxon>
        <taxon>Clathrospora</taxon>
    </lineage>
</organism>
<feature type="compositionally biased region" description="Polar residues" evidence="2">
    <location>
        <begin position="27"/>
        <end position="38"/>
    </location>
</feature>
<dbReference type="OrthoDB" id="3690638at2759"/>
<evidence type="ECO:0000313" key="4">
    <source>
        <dbReference type="EMBL" id="KAF1940319.1"/>
    </source>
</evidence>
<feature type="region of interest" description="Disordered" evidence="2">
    <location>
        <begin position="19"/>
        <end position="38"/>
    </location>
</feature>
<evidence type="ECO:0000256" key="1">
    <source>
        <dbReference type="PROSITE-ProRule" id="PRU00042"/>
    </source>
</evidence>
<dbReference type="PROSITE" id="PS50157">
    <property type="entry name" value="ZINC_FINGER_C2H2_2"/>
    <property type="match status" value="1"/>
</dbReference>